<accession>A0ABM1Y3Y4</accession>
<name>A0ABM1Y3Y4_AEDAL</name>
<feature type="compositionally biased region" description="Gly residues" evidence="3">
    <location>
        <begin position="133"/>
        <end position="142"/>
    </location>
</feature>
<dbReference type="PROSITE" id="PS50084">
    <property type="entry name" value="KH_TYPE_1"/>
    <property type="match status" value="1"/>
</dbReference>
<feature type="compositionally biased region" description="Basic and acidic residues" evidence="3">
    <location>
        <begin position="519"/>
        <end position="528"/>
    </location>
</feature>
<evidence type="ECO:0000259" key="4">
    <source>
        <dbReference type="SMART" id="SM00322"/>
    </source>
</evidence>
<feature type="region of interest" description="Disordered" evidence="3">
    <location>
        <begin position="1"/>
        <end position="155"/>
    </location>
</feature>
<evidence type="ECO:0000256" key="2">
    <source>
        <dbReference type="PROSITE-ProRule" id="PRU00117"/>
    </source>
</evidence>
<evidence type="ECO:0000313" key="6">
    <source>
        <dbReference type="Proteomes" id="UP000069940"/>
    </source>
</evidence>
<feature type="region of interest" description="Disordered" evidence="3">
    <location>
        <begin position="459"/>
        <end position="528"/>
    </location>
</feature>
<keyword evidence="2" id="KW-0694">RNA-binding</keyword>
<dbReference type="SUPFAM" id="SSF54791">
    <property type="entry name" value="Eukaryotic type KH-domain (KH-domain type I)"/>
    <property type="match status" value="1"/>
</dbReference>
<sequence length="570" mass="62083">MDVKKPAVRGNPLPQRLQIRGDGGIGDPNQLQQGVPSYQQKNLGGKRNQLDGPGGNRPVVGNQDGAGGNQQQQREEGGYGGPGGNRGTCRNMGGVKRFGNRNQLDGPGGNRQNNPDVGNLDGDGGNQQQQRGGDYGGPGGNRGSCRNMGGDTDQNFAEDDWLLEGMQWLNSVEENQSYESNIPRKQAHQSIDFIESSTRLESNTLETVATERDSSIVDLNSTASINVPLHPAQKGFQQNEVCFSSQIMIPGSKVGLIIGRRGQTIKDLQKKTGTKMVFIQNDPRQKKDKPLRISGDPQRVERAKQLVFDMLRKHNHTETHEHLGQMTVSQQEEVSILNEVIDNNNHSHSSDPTATRPCSAPEPPLASKPKSGVEAVLVNFPPPVQEDRQSPISTDESFVLAVSEMSTDVDDEQISTDDEIHLHQAIGPRFSLDSPVPCSTHRRKGVSFGAYSGQCRLQDDVIDPSPPFPPQQLASSLPSPGVPLSSSCLPSSSLPSSQTAVYPAPSNLPPSSHPPLESILHKEPKRTNETTWQTIKTNVPMKEAENFLRTFELGFLFKSENRPAKGTMRG</sequence>
<dbReference type="EnsemblMetazoa" id="AALFPA23_005472.R6992">
    <property type="protein sequence ID" value="AALFPA23_005472.P6992"/>
    <property type="gene ID" value="AALFPA23_005472"/>
</dbReference>
<evidence type="ECO:0000256" key="3">
    <source>
        <dbReference type="SAM" id="MobiDB-lite"/>
    </source>
</evidence>
<organism evidence="5 6">
    <name type="scientific">Aedes albopictus</name>
    <name type="common">Asian tiger mosquito</name>
    <name type="synonym">Stegomyia albopicta</name>
    <dbReference type="NCBI Taxonomy" id="7160"/>
    <lineage>
        <taxon>Eukaryota</taxon>
        <taxon>Metazoa</taxon>
        <taxon>Ecdysozoa</taxon>
        <taxon>Arthropoda</taxon>
        <taxon>Hexapoda</taxon>
        <taxon>Insecta</taxon>
        <taxon>Pterygota</taxon>
        <taxon>Neoptera</taxon>
        <taxon>Endopterygota</taxon>
        <taxon>Diptera</taxon>
        <taxon>Nematocera</taxon>
        <taxon>Culicoidea</taxon>
        <taxon>Culicidae</taxon>
        <taxon>Culicinae</taxon>
        <taxon>Aedini</taxon>
        <taxon>Aedes</taxon>
        <taxon>Stegomyia</taxon>
    </lineage>
</organism>
<dbReference type="InterPro" id="IPR036612">
    <property type="entry name" value="KH_dom_type_1_sf"/>
</dbReference>
<feature type="compositionally biased region" description="Low complexity" evidence="3">
    <location>
        <begin position="113"/>
        <end position="132"/>
    </location>
</feature>
<dbReference type="InterPro" id="IPR004088">
    <property type="entry name" value="KH_dom_type_1"/>
</dbReference>
<keyword evidence="6" id="KW-1185">Reference proteome</keyword>
<evidence type="ECO:0000313" key="5">
    <source>
        <dbReference type="EnsemblMetazoa" id="AALFPA23_005472.P6992"/>
    </source>
</evidence>
<reference evidence="5" key="2">
    <citation type="submission" date="2025-05" db="UniProtKB">
        <authorList>
            <consortium name="EnsemblMetazoa"/>
        </authorList>
    </citation>
    <scope>IDENTIFICATION</scope>
    <source>
        <strain evidence="5">Foshan</strain>
    </source>
</reference>
<proteinExistence type="predicted"/>
<dbReference type="SMART" id="SM00322">
    <property type="entry name" value="KH"/>
    <property type="match status" value="1"/>
</dbReference>
<evidence type="ECO:0000256" key="1">
    <source>
        <dbReference type="ARBA" id="ARBA00022737"/>
    </source>
</evidence>
<keyword evidence="1" id="KW-0677">Repeat</keyword>
<feature type="compositionally biased region" description="Polar residues" evidence="3">
    <location>
        <begin position="343"/>
        <end position="353"/>
    </location>
</feature>
<feature type="compositionally biased region" description="Low complexity" evidence="3">
    <location>
        <begin position="471"/>
        <end position="497"/>
    </location>
</feature>
<protein>
    <recommendedName>
        <fullName evidence="4">K Homology domain-containing protein</fullName>
    </recommendedName>
</protein>
<feature type="region of interest" description="Disordered" evidence="3">
    <location>
        <begin position="343"/>
        <end position="371"/>
    </location>
</feature>
<dbReference type="GeneID" id="115260567"/>
<dbReference type="Pfam" id="PF00013">
    <property type="entry name" value="KH_1"/>
    <property type="match status" value="1"/>
</dbReference>
<feature type="compositionally biased region" description="Polar residues" evidence="3">
    <location>
        <begin position="29"/>
        <end position="42"/>
    </location>
</feature>
<dbReference type="RefSeq" id="XP_062714442.1">
    <property type="nucleotide sequence ID" value="XM_062858458.1"/>
</dbReference>
<dbReference type="Gene3D" id="3.30.1370.10">
    <property type="entry name" value="K Homology domain, type 1"/>
    <property type="match status" value="1"/>
</dbReference>
<feature type="domain" description="K Homology" evidence="4">
    <location>
        <begin position="241"/>
        <end position="312"/>
    </location>
</feature>
<dbReference type="InterPro" id="IPR004087">
    <property type="entry name" value="KH_dom"/>
</dbReference>
<dbReference type="Proteomes" id="UP000069940">
    <property type="component" value="Unassembled WGS sequence"/>
</dbReference>
<dbReference type="PANTHER" id="PTHR10288">
    <property type="entry name" value="KH DOMAIN CONTAINING RNA BINDING PROTEIN"/>
    <property type="match status" value="1"/>
</dbReference>
<reference evidence="6" key="1">
    <citation type="journal article" date="2015" name="Proc. Natl. Acad. Sci. U.S.A.">
        <title>Genome sequence of the Asian Tiger mosquito, Aedes albopictus, reveals insights into its biology, genetics, and evolution.</title>
        <authorList>
            <person name="Chen X.G."/>
            <person name="Jiang X."/>
            <person name="Gu J."/>
            <person name="Xu M."/>
            <person name="Wu Y."/>
            <person name="Deng Y."/>
            <person name="Zhang C."/>
            <person name="Bonizzoni M."/>
            <person name="Dermauw W."/>
            <person name="Vontas J."/>
            <person name="Armbruster P."/>
            <person name="Huang X."/>
            <person name="Yang Y."/>
            <person name="Zhang H."/>
            <person name="He W."/>
            <person name="Peng H."/>
            <person name="Liu Y."/>
            <person name="Wu K."/>
            <person name="Chen J."/>
            <person name="Lirakis M."/>
            <person name="Topalis P."/>
            <person name="Van Leeuwen T."/>
            <person name="Hall A.B."/>
            <person name="Jiang X."/>
            <person name="Thorpe C."/>
            <person name="Mueller R.L."/>
            <person name="Sun C."/>
            <person name="Waterhouse R.M."/>
            <person name="Yan G."/>
            <person name="Tu Z.J."/>
            <person name="Fang X."/>
            <person name="James A.A."/>
        </authorList>
    </citation>
    <scope>NUCLEOTIDE SEQUENCE [LARGE SCALE GENOMIC DNA]</scope>
    <source>
        <strain evidence="6">Foshan</strain>
    </source>
</reference>